<evidence type="ECO:0000259" key="6">
    <source>
        <dbReference type="PROSITE" id="PS50011"/>
    </source>
</evidence>
<keyword evidence="2" id="KW-0808">Transferase</keyword>
<name>X0T9L7_9ZZZZ</name>
<feature type="non-terminal residue" evidence="7">
    <location>
        <position position="1"/>
    </location>
</feature>
<accession>X0T9L7</accession>
<comment type="caution">
    <text evidence="7">The sequence shown here is derived from an EMBL/GenBank/DDBJ whole genome shotgun (WGS) entry which is preliminary data.</text>
</comment>
<dbReference type="InterPro" id="IPR000719">
    <property type="entry name" value="Prot_kinase_dom"/>
</dbReference>
<dbReference type="SUPFAM" id="SSF56112">
    <property type="entry name" value="Protein kinase-like (PK-like)"/>
    <property type="match status" value="1"/>
</dbReference>
<dbReference type="Gene3D" id="1.10.510.10">
    <property type="entry name" value="Transferase(Phosphotransferase) domain 1"/>
    <property type="match status" value="1"/>
</dbReference>
<dbReference type="GO" id="GO:0004674">
    <property type="term" value="F:protein serine/threonine kinase activity"/>
    <property type="evidence" value="ECO:0007669"/>
    <property type="project" value="UniProtKB-KW"/>
</dbReference>
<keyword evidence="5" id="KW-0067">ATP-binding</keyword>
<evidence type="ECO:0000256" key="2">
    <source>
        <dbReference type="ARBA" id="ARBA00022679"/>
    </source>
</evidence>
<dbReference type="Pfam" id="PF00069">
    <property type="entry name" value="Pkinase"/>
    <property type="match status" value="1"/>
</dbReference>
<keyword evidence="4" id="KW-0418">Kinase</keyword>
<dbReference type="AlphaFoldDB" id="X0T9L7"/>
<feature type="domain" description="Protein kinase" evidence="6">
    <location>
        <begin position="1"/>
        <end position="109"/>
    </location>
</feature>
<reference evidence="7" key="1">
    <citation type="journal article" date="2014" name="Front. Microbiol.">
        <title>High frequency of phylogenetically diverse reductive dehalogenase-homologous genes in deep subseafloor sedimentary metagenomes.</title>
        <authorList>
            <person name="Kawai M."/>
            <person name="Futagami T."/>
            <person name="Toyoda A."/>
            <person name="Takaki Y."/>
            <person name="Nishi S."/>
            <person name="Hori S."/>
            <person name="Arai W."/>
            <person name="Tsubouchi T."/>
            <person name="Morono Y."/>
            <person name="Uchiyama I."/>
            <person name="Ito T."/>
            <person name="Fujiyama A."/>
            <person name="Inagaki F."/>
            <person name="Takami H."/>
        </authorList>
    </citation>
    <scope>NUCLEOTIDE SEQUENCE</scope>
    <source>
        <strain evidence="7">Expedition CK06-06</strain>
    </source>
</reference>
<evidence type="ECO:0000256" key="3">
    <source>
        <dbReference type="ARBA" id="ARBA00022741"/>
    </source>
</evidence>
<organism evidence="7">
    <name type="scientific">marine sediment metagenome</name>
    <dbReference type="NCBI Taxonomy" id="412755"/>
    <lineage>
        <taxon>unclassified sequences</taxon>
        <taxon>metagenomes</taxon>
        <taxon>ecological metagenomes</taxon>
    </lineage>
</organism>
<evidence type="ECO:0000313" key="7">
    <source>
        <dbReference type="EMBL" id="GAF72775.1"/>
    </source>
</evidence>
<evidence type="ECO:0000256" key="5">
    <source>
        <dbReference type="ARBA" id="ARBA00022840"/>
    </source>
</evidence>
<dbReference type="PROSITE" id="PS50011">
    <property type="entry name" value="PROTEIN_KINASE_DOM"/>
    <property type="match status" value="1"/>
</dbReference>
<proteinExistence type="predicted"/>
<evidence type="ECO:0000256" key="4">
    <source>
        <dbReference type="ARBA" id="ARBA00022777"/>
    </source>
</evidence>
<sequence length="120" mass="13581">FDRVKVSADRRGTPSYMAPELVLKNQVDQRTDVYGFGVVMYEVVTGRLPFSGGTGFERMQKNVSVEAKPPSEVLPGIPRAADLLILKAMAKDPKQRFQTIDEVQEHLSYMNESDFEKKEE</sequence>
<protein>
    <recommendedName>
        <fullName evidence="6">Protein kinase domain-containing protein</fullName>
    </recommendedName>
</protein>
<dbReference type="GO" id="GO:0005524">
    <property type="term" value="F:ATP binding"/>
    <property type="evidence" value="ECO:0007669"/>
    <property type="project" value="UniProtKB-KW"/>
</dbReference>
<keyword evidence="1" id="KW-0723">Serine/threonine-protein kinase</keyword>
<gene>
    <name evidence="7" type="ORF">S01H1_13050</name>
</gene>
<dbReference type="InterPro" id="IPR011009">
    <property type="entry name" value="Kinase-like_dom_sf"/>
</dbReference>
<keyword evidence="3" id="KW-0547">Nucleotide-binding</keyword>
<evidence type="ECO:0000256" key="1">
    <source>
        <dbReference type="ARBA" id="ARBA00022527"/>
    </source>
</evidence>
<dbReference type="PANTHER" id="PTHR24351">
    <property type="entry name" value="RIBOSOMAL PROTEIN S6 KINASE"/>
    <property type="match status" value="1"/>
</dbReference>
<dbReference type="EMBL" id="BARS01006726">
    <property type="protein sequence ID" value="GAF72775.1"/>
    <property type="molecule type" value="Genomic_DNA"/>
</dbReference>